<dbReference type="CDD" id="cd04301">
    <property type="entry name" value="NAT_SF"/>
    <property type="match status" value="1"/>
</dbReference>
<reference evidence="2 3" key="1">
    <citation type="submission" date="2016-10" db="EMBL/GenBank/DDBJ databases">
        <authorList>
            <person name="de Groot N.N."/>
        </authorList>
    </citation>
    <scope>NUCLEOTIDE SEQUENCE [LARGE SCALE GENOMIC DNA]</scope>
    <source>
        <strain evidence="2 3">CGMCC 1.5070</strain>
    </source>
</reference>
<evidence type="ECO:0000259" key="1">
    <source>
        <dbReference type="PROSITE" id="PS51186"/>
    </source>
</evidence>
<dbReference type="InterPro" id="IPR051554">
    <property type="entry name" value="Acetyltransferase_Eis"/>
</dbReference>
<sequence length="277" mass="31127">MITFAKPEMLLALKAIWKECFGDTDEYIDFYYANRFRCENTLVWLDNGTPVAMLTLLPAKLKQGGVFVDVQYIYAVATLTAWQGKGISSKLLEYANQLIKNRGEALSLLVPAEAELFAFYKKRGYASAFFLKTSRFSVNLSENNNTHFAFADISPSEYKQMRDKVFDREGYLCWDETSIAYALDENKFNGGFACKIQSEYGQAAALCYKAGQMLFVRETTLQDNTLHSALMQLAQCHGCNSITVRLPSDSTLEGEVHPFGMTSMAQPANGYLNLVLD</sequence>
<dbReference type="PROSITE" id="PS51186">
    <property type="entry name" value="GNAT"/>
    <property type="match status" value="1"/>
</dbReference>
<proteinExistence type="predicted"/>
<name>A0A1H7YJD5_9FIRM</name>
<dbReference type="GO" id="GO:0030649">
    <property type="term" value="P:aminoglycoside antibiotic catabolic process"/>
    <property type="evidence" value="ECO:0007669"/>
    <property type="project" value="TreeGrafter"/>
</dbReference>
<dbReference type="OrthoDB" id="1986015at2"/>
<dbReference type="SUPFAM" id="SSF55729">
    <property type="entry name" value="Acyl-CoA N-acyltransferases (Nat)"/>
    <property type="match status" value="1"/>
</dbReference>
<gene>
    <name evidence="2" type="ORF">SAMN05216180_0085</name>
</gene>
<dbReference type="EMBL" id="FOCG01000001">
    <property type="protein sequence ID" value="SEM46362.1"/>
    <property type="molecule type" value="Genomic_DNA"/>
</dbReference>
<dbReference type="GO" id="GO:0034069">
    <property type="term" value="F:aminoglycoside N-acetyltransferase activity"/>
    <property type="evidence" value="ECO:0007669"/>
    <property type="project" value="TreeGrafter"/>
</dbReference>
<dbReference type="Gene3D" id="3.40.630.30">
    <property type="match status" value="1"/>
</dbReference>
<evidence type="ECO:0000313" key="3">
    <source>
        <dbReference type="Proteomes" id="UP000199158"/>
    </source>
</evidence>
<organism evidence="2 3">
    <name type="scientific">Hydrogenoanaerobacterium saccharovorans</name>
    <dbReference type="NCBI Taxonomy" id="474960"/>
    <lineage>
        <taxon>Bacteria</taxon>
        <taxon>Bacillati</taxon>
        <taxon>Bacillota</taxon>
        <taxon>Clostridia</taxon>
        <taxon>Eubacteriales</taxon>
        <taxon>Oscillospiraceae</taxon>
        <taxon>Hydrogenoanaerobacterium</taxon>
    </lineage>
</organism>
<dbReference type="STRING" id="474960.SAMN05216180_0085"/>
<accession>A0A1H7YJD5</accession>
<dbReference type="InterPro" id="IPR000182">
    <property type="entry name" value="GNAT_dom"/>
</dbReference>
<keyword evidence="2" id="KW-0808">Transferase</keyword>
<dbReference type="Proteomes" id="UP000199158">
    <property type="component" value="Unassembled WGS sequence"/>
</dbReference>
<dbReference type="InterPro" id="IPR016181">
    <property type="entry name" value="Acyl_CoA_acyltransferase"/>
</dbReference>
<dbReference type="Pfam" id="PF13527">
    <property type="entry name" value="Acetyltransf_9"/>
    <property type="match status" value="1"/>
</dbReference>
<feature type="domain" description="N-acetyltransferase" evidence="1">
    <location>
        <begin position="1"/>
        <end position="145"/>
    </location>
</feature>
<dbReference type="AlphaFoldDB" id="A0A1H7YJD5"/>
<dbReference type="RefSeq" id="WP_092750557.1">
    <property type="nucleotide sequence ID" value="NZ_FOCG01000001.1"/>
</dbReference>
<evidence type="ECO:0000313" key="2">
    <source>
        <dbReference type="EMBL" id="SEM46362.1"/>
    </source>
</evidence>
<dbReference type="PANTHER" id="PTHR37817:SF1">
    <property type="entry name" value="N-ACETYLTRANSFERASE EIS"/>
    <property type="match status" value="1"/>
</dbReference>
<dbReference type="PANTHER" id="PTHR37817">
    <property type="entry name" value="N-ACETYLTRANSFERASE EIS"/>
    <property type="match status" value="1"/>
</dbReference>
<protein>
    <submittedName>
        <fullName evidence="2">Acetyltransferase (GNAT) domain-containing protein</fullName>
    </submittedName>
</protein>
<keyword evidence="3" id="KW-1185">Reference proteome</keyword>